<dbReference type="GO" id="GO:0030729">
    <property type="term" value="F:acetoacetate-CoA ligase activity"/>
    <property type="evidence" value="ECO:0007669"/>
    <property type="project" value="InterPro"/>
</dbReference>
<feature type="domain" description="Acetyl-coenzyme A synthetase N-terminal" evidence="7">
    <location>
        <begin position="37"/>
        <end position="92"/>
    </location>
</feature>
<dbReference type="InterPro" id="IPR042099">
    <property type="entry name" value="ANL_N_sf"/>
</dbReference>
<dbReference type="Pfam" id="PF00501">
    <property type="entry name" value="AMP-binding"/>
    <property type="match status" value="1"/>
</dbReference>
<dbReference type="InterPro" id="IPR020845">
    <property type="entry name" value="AMP-binding_CS"/>
</dbReference>
<proteinExistence type="inferred from homology"/>
<dbReference type="InterPro" id="IPR045851">
    <property type="entry name" value="AMP-bd_C_sf"/>
</dbReference>
<dbReference type="PANTHER" id="PTHR42921">
    <property type="entry name" value="ACETOACETYL-COA SYNTHETASE"/>
    <property type="match status" value="1"/>
</dbReference>
<dbReference type="AlphaFoldDB" id="A0A142NL23"/>
<gene>
    <name evidence="8" type="ORF">A2T55_06545</name>
</gene>
<name>A0A142NL23_BRELN</name>
<dbReference type="GO" id="GO:0005524">
    <property type="term" value="F:ATP binding"/>
    <property type="evidence" value="ECO:0007669"/>
    <property type="project" value="UniProtKB-KW"/>
</dbReference>
<dbReference type="SUPFAM" id="SSF56801">
    <property type="entry name" value="Acetyl-CoA synthetase-like"/>
    <property type="match status" value="1"/>
</dbReference>
<reference evidence="9" key="1">
    <citation type="submission" date="2016-03" db="EMBL/GenBank/DDBJ databases">
        <authorList>
            <person name="Ploux O."/>
        </authorList>
    </citation>
    <scope>NUCLEOTIDE SEQUENCE [LARGE SCALE GENOMIC DNA]</scope>
    <source>
        <strain evidence="9">BS258</strain>
    </source>
</reference>
<keyword evidence="4" id="KW-0067">ATP-binding</keyword>
<evidence type="ECO:0000259" key="5">
    <source>
        <dbReference type="Pfam" id="PF00501"/>
    </source>
</evidence>
<dbReference type="InterPro" id="IPR005914">
    <property type="entry name" value="Acac_CoA_synth"/>
</dbReference>
<feature type="domain" description="AMP-binding enzyme C-terminal" evidence="6">
    <location>
        <begin position="541"/>
        <end position="615"/>
    </location>
</feature>
<evidence type="ECO:0000259" key="6">
    <source>
        <dbReference type="Pfam" id="PF13193"/>
    </source>
</evidence>
<dbReference type="NCBIfam" id="NF002937">
    <property type="entry name" value="PRK03584.1"/>
    <property type="match status" value="1"/>
</dbReference>
<protein>
    <submittedName>
        <fullName evidence="8">Acetoacetyl-CoA synthetase</fullName>
    </submittedName>
</protein>
<keyword evidence="3" id="KW-0547">Nucleotide-binding</keyword>
<evidence type="ECO:0000259" key="7">
    <source>
        <dbReference type="Pfam" id="PF16177"/>
    </source>
</evidence>
<dbReference type="NCBIfam" id="TIGR01217">
    <property type="entry name" value="ac_ac_CoA_syn"/>
    <property type="match status" value="1"/>
</dbReference>
<dbReference type="InterPro" id="IPR000873">
    <property type="entry name" value="AMP-dep_synth/lig_dom"/>
</dbReference>
<evidence type="ECO:0000313" key="8">
    <source>
        <dbReference type="EMBL" id="AMT93484.1"/>
    </source>
</evidence>
<evidence type="ECO:0000313" key="9">
    <source>
        <dbReference type="Proteomes" id="UP000075950"/>
    </source>
</evidence>
<dbReference type="EMBL" id="CP014869">
    <property type="protein sequence ID" value="AMT93484.1"/>
    <property type="molecule type" value="Genomic_DNA"/>
</dbReference>
<dbReference type="PANTHER" id="PTHR42921:SF1">
    <property type="entry name" value="ACETOACETYL-COA SYNTHETASE"/>
    <property type="match status" value="1"/>
</dbReference>
<organism evidence="8 9">
    <name type="scientific">Brevibacterium linens</name>
    <dbReference type="NCBI Taxonomy" id="1703"/>
    <lineage>
        <taxon>Bacteria</taxon>
        <taxon>Bacillati</taxon>
        <taxon>Actinomycetota</taxon>
        <taxon>Actinomycetes</taxon>
        <taxon>Micrococcales</taxon>
        <taxon>Brevibacteriaceae</taxon>
        <taxon>Brevibacterium</taxon>
    </lineage>
</organism>
<dbReference type="Gene3D" id="3.30.300.30">
    <property type="match status" value="1"/>
</dbReference>
<dbReference type="InterPro" id="IPR025110">
    <property type="entry name" value="AMP-bd_C"/>
</dbReference>
<dbReference type="Proteomes" id="UP000075950">
    <property type="component" value="Chromosome"/>
</dbReference>
<dbReference type="PROSITE" id="PS00455">
    <property type="entry name" value="AMP_BINDING"/>
    <property type="match status" value="1"/>
</dbReference>
<dbReference type="KEGG" id="bly:A2T55_06545"/>
<dbReference type="InterPro" id="IPR032387">
    <property type="entry name" value="ACAS_N"/>
</dbReference>
<dbReference type="GO" id="GO:0006629">
    <property type="term" value="P:lipid metabolic process"/>
    <property type="evidence" value="ECO:0007669"/>
    <property type="project" value="InterPro"/>
</dbReference>
<dbReference type="Pfam" id="PF13193">
    <property type="entry name" value="AMP-binding_C"/>
    <property type="match status" value="1"/>
</dbReference>
<accession>A0A142NL23</accession>
<evidence type="ECO:0000256" key="1">
    <source>
        <dbReference type="ARBA" id="ARBA00006432"/>
    </source>
</evidence>
<dbReference type="Pfam" id="PF16177">
    <property type="entry name" value="ACAS_N"/>
    <property type="match status" value="1"/>
</dbReference>
<feature type="domain" description="AMP-dependent synthetase/ligase" evidence="5">
    <location>
        <begin position="95"/>
        <end position="473"/>
    </location>
</feature>
<evidence type="ECO:0000256" key="3">
    <source>
        <dbReference type="ARBA" id="ARBA00022741"/>
    </source>
</evidence>
<evidence type="ECO:0000256" key="4">
    <source>
        <dbReference type="ARBA" id="ARBA00022840"/>
    </source>
</evidence>
<dbReference type="Gene3D" id="3.40.50.12780">
    <property type="entry name" value="N-terminal domain of ligase-like"/>
    <property type="match status" value="1"/>
</dbReference>
<sequence>MDRTKLWEPSAQRIANTEIRRYQEWLEKTLGVRTDTYESLHRWSIENIDDFWESVWTYFGVIGERGVGPVREGESISSTRWFPGATLNYAQNLLRQADSTPDVEAIVGLHETAPREALTWAELRDRVASLSARMRSLGVGRGDTVCAVLPSLTHTLVALLATASVGAIWSVVNTDFGVDGIADRFAQIEPKVLFTVDAHEFNGRVHDQLQQLPAILAALPSVAHHILVDTRPGASVPDDLAVPSHRYSDIIAEAAELEFESLEFSHPLWVLYSSGTTGKPKGIVHSHGGIVLEALKSNGLQLGANPGDRAHFAVSTTWVVWNLMIDAMMRGTTAITYDGSPTFGRPDRHLAICAEERATMMCTGAAVLSLAARSGAQPNETEDFSALQTIVSTGSPLPSATWEWAYAHVKDDMLVGSDSGGTDICSGILGSNQLDPVYIGELQAPYLGVDARTVDESGASIEGEVGELIMAAPIPSMPVKFWDDPDGEKFRAAYFDDFPHLWRQGDWATKVPGGGYIIHGRSDATINRGGIRMGSADICQVVDSVPGVHESMVIGAEQPQGEYYMPLFVVPSPGTEVDEALRTAVIEAIRTRVSPRYVPDEIIAAPGVPRTRTGKIMEVPIRKVIQGGDPGAVNRTTAVDADILDWYLDFAVGFASEQSAS</sequence>
<dbReference type="RefSeq" id="WP_062861348.1">
    <property type="nucleotide sequence ID" value="NZ_CP014869.1"/>
</dbReference>
<evidence type="ECO:0000256" key="2">
    <source>
        <dbReference type="ARBA" id="ARBA00022598"/>
    </source>
</evidence>
<comment type="similarity">
    <text evidence="1">Belongs to the ATP-dependent AMP-binding enzyme family.</text>
</comment>
<keyword evidence="2" id="KW-0436">Ligase</keyword>